<dbReference type="PANTHER" id="PTHR10037">
    <property type="entry name" value="VOLTAGE-GATED CATION CHANNEL CALCIUM AND SODIUM"/>
    <property type="match status" value="1"/>
</dbReference>
<dbReference type="AlphaFoldDB" id="A0A172UJS9"/>
<dbReference type="InterPro" id="IPR027359">
    <property type="entry name" value="Volt_channel_dom_sf"/>
</dbReference>
<feature type="transmembrane region" description="Helical" evidence="6">
    <location>
        <begin position="25"/>
        <end position="44"/>
    </location>
</feature>
<keyword evidence="5" id="KW-0175">Coiled coil</keyword>
<keyword evidence="2 6" id="KW-0812">Transmembrane</keyword>
<feature type="transmembrane region" description="Helical" evidence="6">
    <location>
        <begin position="56"/>
        <end position="75"/>
    </location>
</feature>
<feature type="transmembrane region" description="Helical" evidence="6">
    <location>
        <begin position="143"/>
        <end position="165"/>
    </location>
</feature>
<dbReference type="SUPFAM" id="SSF81324">
    <property type="entry name" value="Voltage-gated potassium channels"/>
    <property type="match status" value="1"/>
</dbReference>
<dbReference type="EMBL" id="CP015596">
    <property type="protein sequence ID" value="ANE79326.1"/>
    <property type="molecule type" value="Genomic_DNA"/>
</dbReference>
<dbReference type="InterPro" id="IPR005821">
    <property type="entry name" value="Ion_trans_dom"/>
</dbReference>
<dbReference type="KEGG" id="madi:A7U43_08295"/>
<evidence type="ECO:0000313" key="8">
    <source>
        <dbReference type="EMBL" id="ANE79326.1"/>
    </source>
</evidence>
<feature type="coiled-coil region" evidence="5">
    <location>
        <begin position="239"/>
        <end position="273"/>
    </location>
</feature>
<evidence type="ECO:0000256" key="2">
    <source>
        <dbReference type="ARBA" id="ARBA00022692"/>
    </source>
</evidence>
<sequence>MHTVNSTPSLVARAKALVANPVFDVVMMTVILVNAVVLGMETFASLSSAHHGLFSTVNNVILGIYIVELLVRITACGWNPRTFARDGWNIFDFLVVVASLLPWLRENAMLLRLVRLLRIVRIVRFLPDLRVIVAAVGRSVPGVASLAAGTVLLIYIFGMIGWVLFGAHDPDNYGNIGVAMLTMFLMLTLENLPDNIAMGLEISPWTVVFFVSYAVLASFLIFNLFIGIVLNSMEEARSADRKEHETDDLLARLRAARNALEEAEAELAKTHRR</sequence>
<dbReference type="GO" id="GO:0001518">
    <property type="term" value="C:voltage-gated sodium channel complex"/>
    <property type="evidence" value="ECO:0007669"/>
    <property type="project" value="TreeGrafter"/>
</dbReference>
<keyword evidence="4 6" id="KW-0472">Membrane</keyword>
<proteinExistence type="predicted"/>
<evidence type="ECO:0000313" key="9">
    <source>
        <dbReference type="Proteomes" id="UP000077143"/>
    </source>
</evidence>
<evidence type="ECO:0000256" key="1">
    <source>
        <dbReference type="ARBA" id="ARBA00004141"/>
    </source>
</evidence>
<dbReference type="GO" id="GO:0005248">
    <property type="term" value="F:voltage-gated sodium channel activity"/>
    <property type="evidence" value="ECO:0007669"/>
    <property type="project" value="TreeGrafter"/>
</dbReference>
<feature type="domain" description="Ion transport" evidence="7">
    <location>
        <begin position="21"/>
        <end position="238"/>
    </location>
</feature>
<feature type="transmembrane region" description="Helical" evidence="6">
    <location>
        <begin position="87"/>
        <end position="104"/>
    </location>
</feature>
<keyword evidence="3 6" id="KW-1133">Transmembrane helix</keyword>
<dbReference type="InterPro" id="IPR043203">
    <property type="entry name" value="VGCC_Ca_Na"/>
</dbReference>
<dbReference type="Pfam" id="PF00520">
    <property type="entry name" value="Ion_trans"/>
    <property type="match status" value="1"/>
</dbReference>
<feature type="transmembrane region" description="Helical" evidence="6">
    <location>
        <begin position="209"/>
        <end position="232"/>
    </location>
</feature>
<comment type="subcellular location">
    <subcellularLocation>
        <location evidence="1">Membrane</location>
        <topology evidence="1">Multi-pass membrane protein</topology>
    </subcellularLocation>
</comment>
<dbReference type="Gene3D" id="1.10.287.70">
    <property type="match status" value="1"/>
</dbReference>
<evidence type="ECO:0000259" key="7">
    <source>
        <dbReference type="Pfam" id="PF00520"/>
    </source>
</evidence>
<accession>A0A172UJS9</accession>
<evidence type="ECO:0000256" key="5">
    <source>
        <dbReference type="SAM" id="Coils"/>
    </source>
</evidence>
<dbReference type="Proteomes" id="UP000077143">
    <property type="component" value="Chromosome"/>
</dbReference>
<reference evidence="8 9" key="1">
    <citation type="submission" date="2016-05" db="EMBL/GenBank/DDBJ databases">
        <title>Complete genome sequence of a phthalic acid esters degrading Mycobacterium sp. YC-RL4.</title>
        <authorList>
            <person name="Ren L."/>
            <person name="Fan S."/>
            <person name="Ruth N."/>
            <person name="Jia Y."/>
            <person name="Wang J."/>
            <person name="Qiao C."/>
        </authorList>
    </citation>
    <scope>NUCLEOTIDE SEQUENCE [LARGE SCALE GENOMIC DNA]</scope>
    <source>
        <strain evidence="8 9">YC-RL4</strain>
    </source>
</reference>
<organism evidence="8 9">
    <name type="scientific">Mycobacterium adipatum</name>
    <dbReference type="NCBI Taxonomy" id="1682113"/>
    <lineage>
        <taxon>Bacteria</taxon>
        <taxon>Bacillati</taxon>
        <taxon>Actinomycetota</taxon>
        <taxon>Actinomycetes</taxon>
        <taxon>Mycobacteriales</taxon>
        <taxon>Mycobacteriaceae</taxon>
        <taxon>Mycobacterium</taxon>
    </lineage>
</organism>
<evidence type="ECO:0000256" key="4">
    <source>
        <dbReference type="ARBA" id="ARBA00023136"/>
    </source>
</evidence>
<dbReference type="STRING" id="1682113.A7U43_08295"/>
<keyword evidence="9" id="KW-1185">Reference proteome</keyword>
<feature type="transmembrane region" description="Helical" evidence="6">
    <location>
        <begin position="172"/>
        <end position="189"/>
    </location>
</feature>
<evidence type="ECO:0000256" key="3">
    <source>
        <dbReference type="ARBA" id="ARBA00022989"/>
    </source>
</evidence>
<dbReference type="Gene3D" id="1.20.120.350">
    <property type="entry name" value="Voltage-gated potassium channels. Chain C"/>
    <property type="match status" value="1"/>
</dbReference>
<protein>
    <submittedName>
        <fullName evidence="8">Ion transporter</fullName>
    </submittedName>
</protein>
<name>A0A172UJS9_9MYCO</name>
<gene>
    <name evidence="8" type="ORF">A7U43_08295</name>
</gene>
<dbReference type="PANTHER" id="PTHR10037:SF62">
    <property type="entry name" value="SODIUM CHANNEL PROTEIN 60E"/>
    <property type="match status" value="1"/>
</dbReference>
<evidence type="ECO:0000256" key="6">
    <source>
        <dbReference type="SAM" id="Phobius"/>
    </source>
</evidence>